<organism evidence="2 3">
    <name type="scientific">Enterococcus alishanensis</name>
    <dbReference type="NCBI Taxonomy" id="1303817"/>
    <lineage>
        <taxon>Bacteria</taxon>
        <taxon>Bacillati</taxon>
        <taxon>Bacillota</taxon>
        <taxon>Bacilli</taxon>
        <taxon>Lactobacillales</taxon>
        <taxon>Enterococcaceae</taxon>
        <taxon>Enterococcus</taxon>
    </lineage>
</organism>
<reference evidence="2 3" key="1">
    <citation type="submission" date="2021-06" db="EMBL/GenBank/DDBJ databases">
        <title>Enterococcus alishanensis sp. nov., a novel lactic acid bacterium isolated from fresh coffee beans.</title>
        <authorList>
            <person name="Chen Y.-S."/>
        </authorList>
    </citation>
    <scope>NUCLEOTIDE SEQUENCE [LARGE SCALE GENOMIC DNA]</scope>
    <source>
        <strain evidence="2 3">ALS3</strain>
    </source>
</reference>
<keyword evidence="3" id="KW-1185">Reference proteome</keyword>
<keyword evidence="1" id="KW-0812">Transmembrane</keyword>
<proteinExistence type="predicted"/>
<evidence type="ECO:0000313" key="2">
    <source>
        <dbReference type="EMBL" id="MBV7391586.1"/>
    </source>
</evidence>
<feature type="transmembrane region" description="Helical" evidence="1">
    <location>
        <begin position="109"/>
        <end position="128"/>
    </location>
</feature>
<feature type="transmembrane region" description="Helical" evidence="1">
    <location>
        <begin position="283"/>
        <end position="316"/>
    </location>
</feature>
<name>A0ABS6TFA6_9ENTE</name>
<feature type="transmembrane region" description="Helical" evidence="1">
    <location>
        <begin position="172"/>
        <end position="205"/>
    </location>
</feature>
<comment type="caution">
    <text evidence="2">The sequence shown here is derived from an EMBL/GenBank/DDBJ whole genome shotgun (WGS) entry which is preliminary data.</text>
</comment>
<keyword evidence="1" id="KW-1133">Transmembrane helix</keyword>
<dbReference type="EMBL" id="JAHUZB010000005">
    <property type="protein sequence ID" value="MBV7391586.1"/>
    <property type="molecule type" value="Genomic_DNA"/>
</dbReference>
<feature type="transmembrane region" description="Helical" evidence="1">
    <location>
        <begin position="375"/>
        <end position="395"/>
    </location>
</feature>
<dbReference type="InterPro" id="IPR010288">
    <property type="entry name" value="EcsB_ABC"/>
</dbReference>
<keyword evidence="1" id="KW-0472">Membrane</keyword>
<dbReference type="RefSeq" id="WP_218326797.1">
    <property type="nucleotide sequence ID" value="NZ_JAHUZB010000005.1"/>
</dbReference>
<gene>
    <name evidence="2" type="ORF">KUA55_12930</name>
</gene>
<feature type="transmembrane region" description="Helical" evidence="1">
    <location>
        <begin position="55"/>
        <end position="78"/>
    </location>
</feature>
<evidence type="ECO:0000313" key="3">
    <source>
        <dbReference type="Proteomes" id="UP000774130"/>
    </source>
</evidence>
<dbReference type="PIRSF" id="PIRSF037259">
    <property type="entry name" value="EcsB_ABC"/>
    <property type="match status" value="1"/>
</dbReference>
<dbReference type="Proteomes" id="UP000774130">
    <property type="component" value="Unassembled WGS sequence"/>
</dbReference>
<evidence type="ECO:0000256" key="1">
    <source>
        <dbReference type="SAM" id="Phobius"/>
    </source>
</evidence>
<feature type="transmembrane region" description="Helical" evidence="1">
    <location>
        <begin position="134"/>
        <end position="151"/>
    </location>
</feature>
<feature type="transmembrane region" description="Helical" evidence="1">
    <location>
        <begin position="21"/>
        <end position="43"/>
    </location>
</feature>
<dbReference type="Pfam" id="PF05975">
    <property type="entry name" value="EcsB"/>
    <property type="match status" value="1"/>
</dbReference>
<accession>A0ABS6TFA6</accession>
<protein>
    <submittedName>
        <fullName evidence="2">ABC transporter permease</fullName>
    </submittedName>
</protein>
<feature type="transmembrane region" description="Helical" evidence="1">
    <location>
        <begin position="349"/>
        <end position="369"/>
    </location>
</feature>
<sequence>MDNFFKERLARHQKKMMRYMRYVLNDHFVLVCLFLVGGLGFYYSNLLKQLPADFIWSLPIVGVVWWFILPFGSLATLVEPADMTFLLPKETEMTGYLNKSLRHSLPFPFLVEGLICGALMPLVVLAQNSSFNRFFPYLIMLWVLKYSLLTIEKFASYQETASLVKKIKIGWFLLSGGIIFVSLYIGAIIGMITALALMAGLIGWLNGHHRLLDWTFLINRENQRLHRIYQFINLFTDVPEIEAKVKRRRYLDPFLSKISFKQENTYLYLFARRAFRGSEISGLFLRLIVLGSVIIFSLNDFIFSAGVSALFIYLIGFQLIPLYGQFDYVTLTQLYPVAKKTKEKALQKLIAVLLATGAVIFSLCTLGRISLLESALVFGILVIEITVFSLIYLPIRVKKMEA</sequence>